<keyword evidence="2" id="KW-1185">Reference proteome</keyword>
<organism evidence="1 2">
    <name type="scientific">Pasteurella testudinis DSM 23072</name>
    <dbReference type="NCBI Taxonomy" id="1122938"/>
    <lineage>
        <taxon>Bacteria</taxon>
        <taxon>Pseudomonadati</taxon>
        <taxon>Pseudomonadota</taxon>
        <taxon>Gammaproteobacteria</taxon>
        <taxon>Pasteurellales</taxon>
        <taxon>Pasteurellaceae</taxon>
        <taxon>Pasteurella</taxon>
    </lineage>
</organism>
<dbReference type="Gene3D" id="3.40.720.10">
    <property type="entry name" value="Alkaline Phosphatase, subunit A"/>
    <property type="match status" value="1"/>
</dbReference>
<reference evidence="2" key="1">
    <citation type="submission" date="2017-04" db="EMBL/GenBank/DDBJ databases">
        <authorList>
            <person name="Varghese N."/>
            <person name="Submissions S."/>
        </authorList>
    </citation>
    <scope>NUCLEOTIDE SEQUENCE [LARGE SCALE GENOMIC DNA]</scope>
    <source>
        <strain evidence="2">DSM 23072</strain>
    </source>
</reference>
<evidence type="ECO:0000313" key="2">
    <source>
        <dbReference type="Proteomes" id="UP000192408"/>
    </source>
</evidence>
<name>A0A1W1UE39_9PAST</name>
<dbReference type="Proteomes" id="UP000192408">
    <property type="component" value="Unassembled WGS sequence"/>
</dbReference>
<dbReference type="EMBL" id="FWWV01000002">
    <property type="protein sequence ID" value="SMB79355.1"/>
    <property type="molecule type" value="Genomic_DNA"/>
</dbReference>
<dbReference type="Pfam" id="PF01663">
    <property type="entry name" value="Phosphodiest"/>
    <property type="match status" value="1"/>
</dbReference>
<dbReference type="InterPro" id="IPR017850">
    <property type="entry name" value="Alkaline_phosphatase_core_sf"/>
</dbReference>
<dbReference type="AlphaFoldDB" id="A0A1W1UE39"/>
<protein>
    <submittedName>
        <fullName evidence="1">Uncharacterized proteins of the AP superfamily</fullName>
    </submittedName>
</protein>
<accession>A0A1W1UE39</accession>
<dbReference type="STRING" id="1122938.SAMN05660772_00341"/>
<dbReference type="PANTHER" id="PTHR10151:SF120">
    <property type="entry name" value="BIS(5'-ADENOSYL)-TRIPHOSPHATASE"/>
    <property type="match status" value="1"/>
</dbReference>
<evidence type="ECO:0000313" key="1">
    <source>
        <dbReference type="EMBL" id="SMB79355.1"/>
    </source>
</evidence>
<dbReference type="RefSeq" id="WP_084255690.1">
    <property type="nucleotide sequence ID" value="NZ_FWWV01000002.1"/>
</dbReference>
<dbReference type="SUPFAM" id="SSF53649">
    <property type="entry name" value="Alkaline phosphatase-like"/>
    <property type="match status" value="1"/>
</dbReference>
<dbReference type="GO" id="GO:0016787">
    <property type="term" value="F:hydrolase activity"/>
    <property type="evidence" value="ECO:0007669"/>
    <property type="project" value="UniProtKB-ARBA"/>
</dbReference>
<dbReference type="InterPro" id="IPR002591">
    <property type="entry name" value="Phosphodiest/P_Trfase"/>
</dbReference>
<proteinExistence type="predicted"/>
<sequence length="265" mass="29823">MKAILVILDGLNYATAVQTMGHLQALCRRGMGKLYQVQSELPALSRPLYECLLTGVAPIDSGVVNNRITRLSHNRSIFHYASAAGLKTAAAAYHWVSELYNRTPFNPVLDRHVHEPHLPIQHAHFYYEDDYPDSHLFADGDSLRHHQQPDFILFHSMNIDDIGHKFGQDSKQYRDAARRADNILSDYLANWLQEGYQVIITADHGMNDDGNHCADSETEARVPFYVFGEAFSLADTALLQTEICGTICQILAVEHDKPFCAALLK</sequence>
<gene>
    <name evidence="1" type="ORF">SAMN05660772_00341</name>
</gene>
<dbReference type="PANTHER" id="PTHR10151">
    <property type="entry name" value="ECTONUCLEOTIDE PYROPHOSPHATASE/PHOSPHODIESTERASE"/>
    <property type="match status" value="1"/>
</dbReference>